<keyword evidence="2" id="KW-1185">Reference proteome</keyword>
<protein>
    <recommendedName>
        <fullName evidence="3">YneQ</fullName>
    </recommendedName>
</protein>
<reference evidence="1" key="2">
    <citation type="submission" date="2020-09" db="EMBL/GenBank/DDBJ databases">
        <authorList>
            <person name="Sun Q."/>
            <person name="Zhou Y."/>
        </authorList>
    </citation>
    <scope>NUCLEOTIDE SEQUENCE</scope>
    <source>
        <strain evidence="1">CGMCC 1.12754</strain>
    </source>
</reference>
<dbReference type="Proteomes" id="UP000622860">
    <property type="component" value="Unassembled WGS sequence"/>
</dbReference>
<comment type="caution">
    <text evidence="1">The sequence shown here is derived from an EMBL/GenBank/DDBJ whole genome shotgun (WGS) entry which is preliminary data.</text>
</comment>
<dbReference type="EMBL" id="BMFR01000009">
    <property type="protein sequence ID" value="GGG77845.1"/>
    <property type="molecule type" value="Genomic_DNA"/>
</dbReference>
<evidence type="ECO:0000313" key="1">
    <source>
        <dbReference type="EMBL" id="GGG77845.1"/>
    </source>
</evidence>
<gene>
    <name evidence="1" type="primary">yneQ</name>
    <name evidence="1" type="ORF">GCM10011398_23810</name>
</gene>
<proteinExistence type="predicted"/>
<organism evidence="1 2">
    <name type="scientific">Virgibacillus oceani</name>
    <dbReference type="NCBI Taxonomy" id="1479511"/>
    <lineage>
        <taxon>Bacteria</taxon>
        <taxon>Bacillati</taxon>
        <taxon>Bacillota</taxon>
        <taxon>Bacilli</taxon>
        <taxon>Bacillales</taxon>
        <taxon>Bacillaceae</taxon>
        <taxon>Virgibacillus</taxon>
    </lineage>
</organism>
<name>A0A917HGL0_9BACI</name>
<sequence>MAFGITRQELRRWKQDVNLGNIAFLTHYWIDPRFPDCNTVTKVGCQNVDKLAAWGKQYGLKKEWIDHYPNYPHYDLFGETQKRILVNEQKWDQIKHFKL</sequence>
<evidence type="ECO:0008006" key="3">
    <source>
        <dbReference type="Google" id="ProtNLM"/>
    </source>
</evidence>
<reference evidence="1" key="1">
    <citation type="journal article" date="2014" name="Int. J. Syst. Evol. Microbiol.">
        <title>Complete genome sequence of Corynebacterium casei LMG S-19264T (=DSM 44701T), isolated from a smear-ripened cheese.</title>
        <authorList>
            <consortium name="US DOE Joint Genome Institute (JGI-PGF)"/>
            <person name="Walter F."/>
            <person name="Albersmeier A."/>
            <person name="Kalinowski J."/>
            <person name="Ruckert C."/>
        </authorList>
    </citation>
    <scope>NUCLEOTIDE SEQUENCE</scope>
    <source>
        <strain evidence="1">CGMCC 1.12754</strain>
    </source>
</reference>
<accession>A0A917HGL0</accession>
<dbReference type="AlphaFoldDB" id="A0A917HGL0"/>
<dbReference type="RefSeq" id="WP_188455604.1">
    <property type="nucleotide sequence ID" value="NZ_BMFR01000009.1"/>
</dbReference>
<evidence type="ECO:0000313" key="2">
    <source>
        <dbReference type="Proteomes" id="UP000622860"/>
    </source>
</evidence>